<feature type="domain" description="Immunity MXAN-0049 protein" evidence="1">
    <location>
        <begin position="54"/>
        <end position="180"/>
    </location>
</feature>
<organism evidence="2 3">
    <name type="scientific">Cohnella cholangitidis</name>
    <dbReference type="NCBI Taxonomy" id="2598458"/>
    <lineage>
        <taxon>Bacteria</taxon>
        <taxon>Bacillati</taxon>
        <taxon>Bacillota</taxon>
        <taxon>Bacilli</taxon>
        <taxon>Bacillales</taxon>
        <taxon>Paenibacillaceae</taxon>
        <taxon>Cohnella</taxon>
    </lineage>
</organism>
<dbReference type="KEGG" id="cchl:FPL14_01780"/>
<dbReference type="Proteomes" id="UP000515679">
    <property type="component" value="Chromosome"/>
</dbReference>
<sequence>MKIWWLDYHPDYDNLEFNNNEDFEAFESLLFGIPLIEKWIPPKMKYIAKGRSSDFLYQKDGVLFVTEKVKALFETTMLTELFEFLPVITTDGEYYILNVLNVLNVLDCVDQDRSKEDRLSSGRLIGYQEIEFIVDAVKNHDIFRIENKESNTILKEIYVSEKIRNVITNSELKGYQLVDIWDSDITQSEIEIKLNVMGELINASLHKTFNFDKALKILKTNNINVYSGRSAIKLNEDGDLMIGLLQLDGNYIWITAYSIPPTFLYAEWGIKDKIKAQSFLSRLKEVITFS</sequence>
<accession>A0A7G5BSY4</accession>
<dbReference type="AlphaFoldDB" id="A0A7G5BSY4"/>
<dbReference type="Pfam" id="PF07791">
    <property type="entry name" value="Imm11"/>
    <property type="match status" value="1"/>
</dbReference>
<dbReference type="RefSeq" id="WP_182301406.1">
    <property type="nucleotide sequence ID" value="NZ_CP041969.1"/>
</dbReference>
<evidence type="ECO:0000259" key="1">
    <source>
        <dbReference type="Pfam" id="PF07791"/>
    </source>
</evidence>
<keyword evidence="3" id="KW-1185">Reference proteome</keyword>
<proteinExistence type="predicted"/>
<dbReference type="EMBL" id="CP041969">
    <property type="protein sequence ID" value="QMV40068.1"/>
    <property type="molecule type" value="Genomic_DNA"/>
</dbReference>
<gene>
    <name evidence="2" type="ORF">FPL14_01780</name>
</gene>
<protein>
    <recommendedName>
        <fullName evidence="1">Immunity MXAN-0049 protein domain-containing protein</fullName>
    </recommendedName>
</protein>
<evidence type="ECO:0000313" key="3">
    <source>
        <dbReference type="Proteomes" id="UP000515679"/>
    </source>
</evidence>
<dbReference type="InterPro" id="IPR012433">
    <property type="entry name" value="Imm11"/>
</dbReference>
<name>A0A7G5BSY4_9BACL</name>
<reference evidence="2 3" key="1">
    <citation type="submission" date="2019-07" db="EMBL/GenBank/DDBJ databases">
        <authorList>
            <person name="Kim J.K."/>
            <person name="Cheong H.-M."/>
            <person name="Choi Y."/>
            <person name="Hwang K.J."/>
            <person name="Lee S."/>
            <person name="Choi C."/>
        </authorList>
    </citation>
    <scope>NUCLEOTIDE SEQUENCE [LARGE SCALE GENOMIC DNA]</scope>
    <source>
        <strain evidence="2 3">KS 22</strain>
    </source>
</reference>
<evidence type="ECO:0000313" key="2">
    <source>
        <dbReference type="EMBL" id="QMV40068.1"/>
    </source>
</evidence>